<dbReference type="SUPFAM" id="SSF53756">
    <property type="entry name" value="UDP-Glycosyltransferase/glycogen phosphorylase"/>
    <property type="match status" value="1"/>
</dbReference>
<dbReference type="NCBIfam" id="TIGR03999">
    <property type="entry name" value="thiol_BshA"/>
    <property type="match status" value="1"/>
</dbReference>
<evidence type="ECO:0000313" key="4">
    <source>
        <dbReference type="Proteomes" id="UP000321901"/>
    </source>
</evidence>
<proteinExistence type="predicted"/>
<dbReference type="Pfam" id="PF00534">
    <property type="entry name" value="Glycos_transf_1"/>
    <property type="match status" value="1"/>
</dbReference>
<dbReference type="Gene3D" id="3.40.50.2000">
    <property type="entry name" value="Glycogen Phosphorylase B"/>
    <property type="match status" value="2"/>
</dbReference>
<keyword evidence="3" id="KW-0808">Transferase</keyword>
<dbReference type="AlphaFoldDB" id="A0A511ZB60"/>
<reference evidence="3 4" key="1">
    <citation type="submission" date="2019-07" db="EMBL/GenBank/DDBJ databases">
        <title>Whole genome shotgun sequence of Sporosarcina luteola NBRC 105378.</title>
        <authorList>
            <person name="Hosoyama A."/>
            <person name="Uohara A."/>
            <person name="Ohji S."/>
            <person name="Ichikawa N."/>
        </authorList>
    </citation>
    <scope>NUCLEOTIDE SEQUENCE [LARGE SCALE GENOMIC DNA]</scope>
    <source>
        <strain evidence="3 4">NBRC 105378</strain>
    </source>
</reference>
<organism evidence="3 4">
    <name type="scientific">Sporosarcina luteola</name>
    <dbReference type="NCBI Taxonomy" id="582850"/>
    <lineage>
        <taxon>Bacteria</taxon>
        <taxon>Bacillati</taxon>
        <taxon>Bacillota</taxon>
        <taxon>Bacilli</taxon>
        <taxon>Bacillales</taxon>
        <taxon>Caryophanaceae</taxon>
        <taxon>Sporosarcina</taxon>
    </lineage>
</organism>
<feature type="domain" description="Glycosyltransferase subfamily 4-like N-terminal" evidence="2">
    <location>
        <begin position="20"/>
        <end position="184"/>
    </location>
</feature>
<feature type="domain" description="Glycosyl transferase family 1" evidence="1">
    <location>
        <begin position="195"/>
        <end position="354"/>
    </location>
</feature>
<dbReference type="Proteomes" id="UP000321901">
    <property type="component" value="Unassembled WGS sequence"/>
</dbReference>
<evidence type="ECO:0000259" key="1">
    <source>
        <dbReference type="Pfam" id="PF00534"/>
    </source>
</evidence>
<dbReference type="InterPro" id="IPR001296">
    <property type="entry name" value="Glyco_trans_1"/>
</dbReference>
<dbReference type="GO" id="GO:0071793">
    <property type="term" value="P:bacillithiol biosynthetic process"/>
    <property type="evidence" value="ECO:0007669"/>
    <property type="project" value="InterPro"/>
</dbReference>
<dbReference type="PANTHER" id="PTHR12526">
    <property type="entry name" value="GLYCOSYLTRANSFERASE"/>
    <property type="match status" value="1"/>
</dbReference>
<evidence type="ECO:0000313" key="3">
    <source>
        <dbReference type="EMBL" id="GEN84687.1"/>
    </source>
</evidence>
<dbReference type="Pfam" id="PF13439">
    <property type="entry name" value="Glyco_transf_4"/>
    <property type="match status" value="1"/>
</dbReference>
<evidence type="ECO:0000259" key="2">
    <source>
        <dbReference type="Pfam" id="PF13439"/>
    </source>
</evidence>
<dbReference type="PANTHER" id="PTHR12526:SF599">
    <property type="entry name" value="N-ACETYL-ALPHA-D-GLUCOSAMINYL L-MALATE SYNTHASE"/>
    <property type="match status" value="1"/>
</dbReference>
<dbReference type="InterPro" id="IPR023881">
    <property type="entry name" value="Thiol_BshA"/>
</dbReference>
<dbReference type="GO" id="GO:0016757">
    <property type="term" value="F:glycosyltransferase activity"/>
    <property type="evidence" value="ECO:0007669"/>
    <property type="project" value="InterPro"/>
</dbReference>
<protein>
    <submittedName>
        <fullName evidence="3">Glycosyl transferase</fullName>
    </submittedName>
</protein>
<sequence length="382" mass="42655">MKGDYMKKLKVGVICYPTLGGSGVVATELGMKMAERGHEMHYISSGRPFRLMDVHPNIHFHEVIIDGYAVFKYPPYDIALANRIAHVIQKEKLDLLHVHYAVPHAISAALAKDMAKSDIGVITTLHGTDVTILGHDPALKNTVRYGIEKSDIATAVSESLRQETFSLIEPEKEILTIYNFIDEEKYKPVHPGSLKKDLGINENDKVIIHVSNFRSVKRISDIIDSFKTIRKEINSKLLLVGTGPEKIEMMEKAKREGLANDIIFTDKRDDLPELLAISDLMFLLSEKEAFGLVLLEGFACGVPAIATNIGGIPEVIEDGENGYLVELGDVESAADKALWLLQDPVKHKLFQENAMRTVHQKFDSASIVAQYEELYYKVAELK</sequence>
<name>A0A511ZB60_9BACL</name>
<keyword evidence="4" id="KW-1185">Reference proteome</keyword>
<dbReference type="InterPro" id="IPR028098">
    <property type="entry name" value="Glyco_trans_4-like_N"/>
</dbReference>
<dbReference type="EMBL" id="BJYL01000043">
    <property type="protein sequence ID" value="GEN84687.1"/>
    <property type="molecule type" value="Genomic_DNA"/>
</dbReference>
<comment type="caution">
    <text evidence="3">The sequence shown here is derived from an EMBL/GenBank/DDBJ whole genome shotgun (WGS) entry which is preliminary data.</text>
</comment>
<accession>A0A511ZB60</accession>
<gene>
    <name evidence="3" type="ORF">SLU01_29990</name>
</gene>